<comment type="subcellular location">
    <subcellularLocation>
        <location evidence="1">Cell inner membrane</location>
        <topology evidence="1">Single-pass membrane protein</topology>
    </subcellularLocation>
</comment>
<dbReference type="Gene3D" id="3.55.40.10">
    <property type="entry name" value="minor pseudopilin epsh domain"/>
    <property type="match status" value="1"/>
</dbReference>
<dbReference type="NCBIfam" id="TIGR02532">
    <property type="entry name" value="IV_pilin_GFxxxE"/>
    <property type="match status" value="1"/>
</dbReference>
<dbReference type="Pfam" id="PF12019">
    <property type="entry name" value="GspH"/>
    <property type="match status" value="1"/>
</dbReference>
<evidence type="ECO:0000256" key="6">
    <source>
        <dbReference type="ARBA" id="ARBA00022989"/>
    </source>
</evidence>
<evidence type="ECO:0000256" key="1">
    <source>
        <dbReference type="ARBA" id="ARBA00004377"/>
    </source>
</evidence>
<dbReference type="InterPro" id="IPR022346">
    <property type="entry name" value="T2SS_GspH"/>
</dbReference>
<dbReference type="InterPro" id="IPR045584">
    <property type="entry name" value="Pilin-like"/>
</dbReference>
<evidence type="ECO:0000256" key="3">
    <source>
        <dbReference type="ARBA" id="ARBA00022481"/>
    </source>
</evidence>
<organism evidence="10">
    <name type="scientific">hydrothermal vent metagenome</name>
    <dbReference type="NCBI Taxonomy" id="652676"/>
    <lineage>
        <taxon>unclassified sequences</taxon>
        <taxon>metagenomes</taxon>
        <taxon>ecological metagenomes</taxon>
    </lineage>
</organism>
<dbReference type="GO" id="GO:0015627">
    <property type="term" value="C:type II protein secretion system complex"/>
    <property type="evidence" value="ECO:0007669"/>
    <property type="project" value="InterPro"/>
</dbReference>
<accession>A0A3B1C6V7</accession>
<evidence type="ECO:0000256" key="8">
    <source>
        <dbReference type="SAM" id="Phobius"/>
    </source>
</evidence>
<evidence type="ECO:0000259" key="9">
    <source>
        <dbReference type="Pfam" id="PF12019"/>
    </source>
</evidence>
<evidence type="ECO:0000256" key="2">
    <source>
        <dbReference type="ARBA" id="ARBA00022475"/>
    </source>
</evidence>
<dbReference type="Pfam" id="PF07963">
    <property type="entry name" value="N_methyl"/>
    <property type="match status" value="1"/>
</dbReference>
<dbReference type="SUPFAM" id="SSF54523">
    <property type="entry name" value="Pili subunits"/>
    <property type="match status" value="1"/>
</dbReference>
<dbReference type="EMBL" id="UOGE01000112">
    <property type="protein sequence ID" value="VAX25889.1"/>
    <property type="molecule type" value="Genomic_DNA"/>
</dbReference>
<keyword evidence="2" id="KW-1003">Cell membrane</keyword>
<protein>
    <recommendedName>
        <fullName evidence="9">General secretion pathway GspH domain-containing protein</fullName>
    </recommendedName>
</protein>
<feature type="domain" description="General secretion pathway GspH" evidence="9">
    <location>
        <begin position="51"/>
        <end position="178"/>
    </location>
</feature>
<evidence type="ECO:0000313" key="10">
    <source>
        <dbReference type="EMBL" id="VAX25889.1"/>
    </source>
</evidence>
<keyword evidence="4" id="KW-0997">Cell inner membrane</keyword>
<dbReference type="PROSITE" id="PS00409">
    <property type="entry name" value="PROKAR_NTER_METHYL"/>
    <property type="match status" value="1"/>
</dbReference>
<keyword evidence="3" id="KW-0488">Methylation</keyword>
<keyword evidence="7 8" id="KW-0472">Membrane</keyword>
<name>A0A3B1C6V7_9ZZZZ</name>
<dbReference type="AlphaFoldDB" id="A0A3B1C6V7"/>
<dbReference type="GO" id="GO:0015628">
    <property type="term" value="P:protein secretion by the type II secretion system"/>
    <property type="evidence" value="ECO:0007669"/>
    <property type="project" value="InterPro"/>
</dbReference>
<reference evidence="10" key="1">
    <citation type="submission" date="2018-06" db="EMBL/GenBank/DDBJ databases">
        <authorList>
            <person name="Zhirakovskaya E."/>
        </authorList>
    </citation>
    <scope>NUCLEOTIDE SEQUENCE</scope>
</reference>
<sequence length="191" mass="20372">MIGVTWMLKLNRKSGFTLIEMLVTVGILSILTGLAVSSWSGLLPRWRLEGAANSVGHIIGLARFEAVRKNRPVLVQLTAIGTAASSISLYRDNNRNNIAGDAGDDLFKQIMISQQFSLAFISTAADCVENVTLISFGSDGSIKGVNATGRGTMPVIVTLDSQTSTTPDSYQIVVERSGIARIETGYTASCT</sequence>
<proteinExistence type="predicted"/>
<evidence type="ECO:0000256" key="7">
    <source>
        <dbReference type="ARBA" id="ARBA00023136"/>
    </source>
</evidence>
<keyword evidence="5 8" id="KW-0812">Transmembrane</keyword>
<evidence type="ECO:0000256" key="5">
    <source>
        <dbReference type="ARBA" id="ARBA00022692"/>
    </source>
</evidence>
<feature type="transmembrane region" description="Helical" evidence="8">
    <location>
        <begin position="21"/>
        <end position="39"/>
    </location>
</feature>
<dbReference type="GO" id="GO:0005886">
    <property type="term" value="C:plasma membrane"/>
    <property type="evidence" value="ECO:0007669"/>
    <property type="project" value="UniProtKB-SubCell"/>
</dbReference>
<gene>
    <name evidence="10" type="ORF">MNBD_NITROSPINAE02-429</name>
</gene>
<keyword evidence="6 8" id="KW-1133">Transmembrane helix</keyword>
<dbReference type="InterPro" id="IPR012902">
    <property type="entry name" value="N_methyl_site"/>
</dbReference>
<evidence type="ECO:0000256" key="4">
    <source>
        <dbReference type="ARBA" id="ARBA00022519"/>
    </source>
</evidence>